<dbReference type="InterPro" id="IPR050492">
    <property type="entry name" value="Bact_metal-bind_prot9"/>
</dbReference>
<dbReference type="InterPro" id="IPR006129">
    <property type="entry name" value="AdhesinB"/>
</dbReference>
<keyword evidence="3" id="KW-0732">Signal</keyword>
<evidence type="ECO:0000313" key="5">
    <source>
        <dbReference type="EMBL" id="OBR90120.1"/>
    </source>
</evidence>
<dbReference type="InterPro" id="IPR006128">
    <property type="entry name" value="Lipoprotein_PsaA-like"/>
</dbReference>
<protein>
    <submittedName>
        <fullName evidence="5">High-affinity zinc uptake system binding-protein ZnuA</fullName>
    </submittedName>
</protein>
<comment type="similarity">
    <text evidence="1 4">Belongs to the bacterial solute-binding protein 9 family.</text>
</comment>
<dbReference type="GO" id="GO:0046872">
    <property type="term" value="F:metal ion binding"/>
    <property type="evidence" value="ECO:0007669"/>
    <property type="project" value="InterPro"/>
</dbReference>
<dbReference type="PRINTS" id="PR00690">
    <property type="entry name" value="ADHESNFAMILY"/>
</dbReference>
<evidence type="ECO:0000256" key="4">
    <source>
        <dbReference type="RuleBase" id="RU003512"/>
    </source>
</evidence>
<dbReference type="Gene3D" id="3.40.50.1980">
    <property type="entry name" value="Nitrogenase molybdenum iron protein domain"/>
    <property type="match status" value="2"/>
</dbReference>
<evidence type="ECO:0000256" key="3">
    <source>
        <dbReference type="ARBA" id="ARBA00022729"/>
    </source>
</evidence>
<evidence type="ECO:0000313" key="6">
    <source>
        <dbReference type="Proteomes" id="UP000093954"/>
    </source>
</evidence>
<dbReference type="SUPFAM" id="SSF53807">
    <property type="entry name" value="Helical backbone' metal receptor"/>
    <property type="match status" value="1"/>
</dbReference>
<dbReference type="GO" id="GO:0007155">
    <property type="term" value="P:cell adhesion"/>
    <property type="evidence" value="ECO:0007669"/>
    <property type="project" value="InterPro"/>
</dbReference>
<dbReference type="AlphaFoldDB" id="A0A1A6AJ65"/>
<dbReference type="EMBL" id="LROS01000075">
    <property type="protein sequence ID" value="OBR90120.1"/>
    <property type="molecule type" value="Genomic_DNA"/>
</dbReference>
<dbReference type="Pfam" id="PF01297">
    <property type="entry name" value="ZnuA"/>
    <property type="match status" value="1"/>
</dbReference>
<evidence type="ECO:0000256" key="1">
    <source>
        <dbReference type="ARBA" id="ARBA00011028"/>
    </source>
</evidence>
<reference evidence="5 6" key="1">
    <citation type="journal article" date="2012" name="Front. Microbiol.">
        <title>Draft Genome Sequence of the Virulent Strain 01-B526 of the Fish Pathogen Aeromonas salmonicida.</title>
        <authorList>
            <person name="Charette S.J."/>
            <person name="Brochu F."/>
            <person name="Boyle B."/>
            <person name="Filion G."/>
            <person name="Tanaka K.H."/>
            <person name="Derome N."/>
        </authorList>
    </citation>
    <scope>NUCLEOTIDE SEQUENCE [LARGE SCALE GENOMIC DNA]</scope>
    <source>
        <strain evidence="5 6">P11</strain>
    </source>
</reference>
<organism evidence="5 6">
    <name type="scientific">Clostridium ragsdalei P11</name>
    <dbReference type="NCBI Taxonomy" id="1353534"/>
    <lineage>
        <taxon>Bacteria</taxon>
        <taxon>Bacillati</taxon>
        <taxon>Bacillota</taxon>
        <taxon>Clostridia</taxon>
        <taxon>Eubacteriales</taxon>
        <taxon>Clostridiaceae</taxon>
        <taxon>Clostridium</taxon>
    </lineage>
</organism>
<gene>
    <name evidence="5" type="primary">znuA_2</name>
    <name evidence="5" type="ORF">CLRAG_37270</name>
</gene>
<dbReference type="PRINTS" id="PR00691">
    <property type="entry name" value="ADHESINB"/>
</dbReference>
<accession>A0A1A6AJ65</accession>
<keyword evidence="2 4" id="KW-0813">Transport</keyword>
<dbReference type="PANTHER" id="PTHR42953:SF3">
    <property type="entry name" value="HIGH-AFFINITY ZINC UPTAKE SYSTEM PROTEIN ZNUA"/>
    <property type="match status" value="1"/>
</dbReference>
<dbReference type="PATRIC" id="fig|1353534.3.peg.3791"/>
<dbReference type="CDD" id="cd01017">
    <property type="entry name" value="AdcA"/>
    <property type="match status" value="1"/>
</dbReference>
<sequence>MYIIYVNASDLQQLYLRSEKMYRKIISILMLMCSLVTFSACGNNVSSNNKAADKKESHGKIQVVVSFNAMREFAEAVGKDKVEVKTVIPNGVEPHEYEPKAKDLEDLNKAKVFVYNGLGMESWVDKSLKVVNNKQLVVVEASKGFESIKNTDEGEIKEHGQNDPHAWVSLKGAEFEAKNIKEALVKADPSNKDYYEKNYKDFSTQLNSLYNDYKKKFDTVTNKNFVTGHAAFAYLCRDFGLKQNSVEDVFAEGEPTTKKMGELINYCKQNKIKTIFVEDMVSPKVSDTLAKEVGAKVKKIYTIESKEDNKDYIQSMKSNLELIYNSLK</sequence>
<dbReference type="PANTHER" id="PTHR42953">
    <property type="entry name" value="HIGH-AFFINITY ZINC UPTAKE SYSTEM PROTEIN ZNUA-RELATED"/>
    <property type="match status" value="1"/>
</dbReference>
<keyword evidence="6" id="KW-1185">Reference proteome</keyword>
<evidence type="ECO:0000256" key="2">
    <source>
        <dbReference type="ARBA" id="ARBA00022448"/>
    </source>
</evidence>
<proteinExistence type="inferred from homology"/>
<comment type="caution">
    <text evidence="5">The sequence shown here is derived from an EMBL/GenBank/DDBJ whole genome shotgun (WGS) entry which is preliminary data.</text>
</comment>
<dbReference type="InterPro" id="IPR006127">
    <property type="entry name" value="ZnuA-like"/>
</dbReference>
<name>A0A1A6AJ65_9CLOT</name>
<dbReference type="GO" id="GO:0030001">
    <property type="term" value="P:metal ion transport"/>
    <property type="evidence" value="ECO:0007669"/>
    <property type="project" value="InterPro"/>
</dbReference>
<dbReference type="Proteomes" id="UP000093954">
    <property type="component" value="Unassembled WGS sequence"/>
</dbReference>